<reference evidence="8 9" key="1">
    <citation type="journal article" date="2019" name="Nat. Med.">
        <title>A library of human gut bacterial isolates paired with longitudinal multiomics data enables mechanistic microbiome research.</title>
        <authorList>
            <person name="Poyet M."/>
            <person name="Groussin M."/>
            <person name="Gibbons S.M."/>
            <person name="Avila-Pacheco J."/>
            <person name="Jiang X."/>
            <person name="Kearney S.M."/>
            <person name="Perrotta A.R."/>
            <person name="Berdy B."/>
            <person name="Zhao S."/>
            <person name="Lieberman T.D."/>
            <person name="Swanson P.K."/>
            <person name="Smith M."/>
            <person name="Roesemann S."/>
            <person name="Alexander J.E."/>
            <person name="Rich S.A."/>
            <person name="Livny J."/>
            <person name="Vlamakis H."/>
            <person name="Clish C."/>
            <person name="Bullock K."/>
            <person name="Deik A."/>
            <person name="Scott J."/>
            <person name="Pierce K.A."/>
            <person name="Xavier R.J."/>
            <person name="Alm E.J."/>
        </authorList>
    </citation>
    <scope>NUCLEOTIDE SEQUENCE [LARGE SCALE GENOMIC DNA]</scope>
    <source>
        <strain evidence="8 9">BIOML-A2</strain>
    </source>
</reference>
<dbReference type="Gene3D" id="3.30.70.20">
    <property type="match status" value="2"/>
</dbReference>
<evidence type="ECO:0000256" key="4">
    <source>
        <dbReference type="ARBA" id="ARBA00022737"/>
    </source>
</evidence>
<keyword evidence="4" id="KW-0677">Repeat</keyword>
<keyword evidence="3" id="KW-0479">Metal-binding</keyword>
<evidence type="ECO:0000256" key="3">
    <source>
        <dbReference type="ARBA" id="ARBA00022723"/>
    </source>
</evidence>
<accession>A0A6I3RZV1</accession>
<keyword evidence="6" id="KW-0411">Iron-sulfur</keyword>
<dbReference type="GO" id="GO:0051539">
    <property type="term" value="F:4 iron, 4 sulfur cluster binding"/>
    <property type="evidence" value="ECO:0007669"/>
    <property type="project" value="UniProtKB-KW"/>
</dbReference>
<protein>
    <submittedName>
        <fullName evidence="8">4Fe-4S dicluster domain-containing protein</fullName>
    </submittedName>
</protein>
<dbReference type="InterPro" id="IPR017896">
    <property type="entry name" value="4Fe4S_Fe-S-bd"/>
</dbReference>
<evidence type="ECO:0000256" key="6">
    <source>
        <dbReference type="ARBA" id="ARBA00023014"/>
    </source>
</evidence>
<keyword evidence="5" id="KW-0408">Iron</keyword>
<dbReference type="SUPFAM" id="SSF54862">
    <property type="entry name" value="4Fe-4S ferredoxins"/>
    <property type="match status" value="1"/>
</dbReference>
<feature type="domain" description="4Fe-4S ferredoxin-type" evidence="7">
    <location>
        <begin position="112"/>
        <end position="143"/>
    </location>
</feature>
<proteinExistence type="predicted"/>
<keyword evidence="2" id="KW-0004">4Fe-4S</keyword>
<dbReference type="PROSITE" id="PS51379">
    <property type="entry name" value="4FE4S_FER_2"/>
    <property type="match status" value="2"/>
</dbReference>
<dbReference type="AlphaFoldDB" id="A0A6I3RZV1"/>
<evidence type="ECO:0000256" key="1">
    <source>
        <dbReference type="ARBA" id="ARBA00004196"/>
    </source>
</evidence>
<dbReference type="GO" id="GO:0030313">
    <property type="term" value="C:cell envelope"/>
    <property type="evidence" value="ECO:0007669"/>
    <property type="project" value="UniProtKB-SubCell"/>
</dbReference>
<comment type="subcellular location">
    <subcellularLocation>
        <location evidence="1">Cell envelope</location>
    </subcellularLocation>
</comment>
<dbReference type="InterPro" id="IPR006311">
    <property type="entry name" value="TAT_signal"/>
</dbReference>
<evidence type="ECO:0000256" key="2">
    <source>
        <dbReference type="ARBA" id="ARBA00022485"/>
    </source>
</evidence>
<evidence type="ECO:0000313" key="8">
    <source>
        <dbReference type="EMBL" id="MTU42311.1"/>
    </source>
</evidence>
<dbReference type="PANTHER" id="PTHR43545:SF4">
    <property type="entry name" value="IRON-SULFUR PROTEIN"/>
    <property type="match status" value="1"/>
</dbReference>
<evidence type="ECO:0000313" key="9">
    <source>
        <dbReference type="Proteomes" id="UP000462362"/>
    </source>
</evidence>
<dbReference type="EMBL" id="WNCL01000002">
    <property type="protein sequence ID" value="MTU42311.1"/>
    <property type="molecule type" value="Genomic_DNA"/>
</dbReference>
<dbReference type="InterPro" id="IPR051555">
    <property type="entry name" value="FDH_Electron_Transfer_Unit"/>
</dbReference>
<dbReference type="Proteomes" id="UP000462362">
    <property type="component" value="Unassembled WGS sequence"/>
</dbReference>
<comment type="caution">
    <text evidence="8">The sequence shown here is derived from an EMBL/GenBank/DDBJ whole genome shotgun (WGS) entry which is preliminary data.</text>
</comment>
<sequence>MHKTTKRGFLKAALASGLALEAFPARSASPRSSEQLITIIDLDKCDGCTDLSIPACVRACRAKNQARYPEPQKPVQPYWPQPKYEDFSNDRDNISRLTPYNWIYLQHVSVDGKDIYLPRRCMQCFDAPCRKLCPFGAIDQTKQGAVKIDDRVCFGGAKCRDVCPWNIPQRQAGVGIYLKVEPKLAGGGVMYKCDFCADLIAQGKEPACSTECPKKAMLVLPISQAEEKCKSLANDRFVYGKEENGGTATWYVCSVPFEKINRQLHSQLPKNHPGRPLMNEVDSKLSQSTPLVLGTLAAPIVALGASVALRKRKNDKDQSQ</sequence>
<dbReference type="GO" id="GO:0046872">
    <property type="term" value="F:metal ion binding"/>
    <property type="evidence" value="ECO:0007669"/>
    <property type="project" value="UniProtKB-KW"/>
</dbReference>
<dbReference type="RefSeq" id="WP_021867934.1">
    <property type="nucleotide sequence ID" value="NZ_CAUABC010000013.1"/>
</dbReference>
<feature type="domain" description="4Fe-4S ferredoxin-type" evidence="7">
    <location>
        <begin position="144"/>
        <end position="173"/>
    </location>
</feature>
<gene>
    <name evidence="8" type="ORF">GMD42_01470</name>
</gene>
<dbReference type="CDD" id="cd16368">
    <property type="entry name" value="DMSOR_beta_like"/>
    <property type="match status" value="1"/>
</dbReference>
<dbReference type="PROSITE" id="PS51318">
    <property type="entry name" value="TAT"/>
    <property type="match status" value="1"/>
</dbReference>
<name>A0A6I3RZV1_9BURK</name>
<evidence type="ECO:0000259" key="7">
    <source>
        <dbReference type="PROSITE" id="PS51379"/>
    </source>
</evidence>
<evidence type="ECO:0000256" key="5">
    <source>
        <dbReference type="ARBA" id="ARBA00023004"/>
    </source>
</evidence>
<dbReference type="Pfam" id="PF13247">
    <property type="entry name" value="Fer4_11"/>
    <property type="match status" value="1"/>
</dbReference>
<dbReference type="PANTHER" id="PTHR43545">
    <property type="entry name" value="FORMATE DEHYDROGENASE, NITRATE-INDUCIBLE, IRON-SULFUR SUBUNIT"/>
    <property type="match status" value="1"/>
</dbReference>
<organism evidence="8 9">
    <name type="scientific">Parasutterella excrementihominis</name>
    <dbReference type="NCBI Taxonomy" id="487175"/>
    <lineage>
        <taxon>Bacteria</taxon>
        <taxon>Pseudomonadati</taxon>
        <taxon>Pseudomonadota</taxon>
        <taxon>Betaproteobacteria</taxon>
        <taxon>Burkholderiales</taxon>
        <taxon>Sutterellaceae</taxon>
        <taxon>Parasutterella</taxon>
    </lineage>
</organism>